<keyword evidence="1" id="KW-1133">Transmembrane helix</keyword>
<evidence type="ECO:0000313" key="4">
    <source>
        <dbReference type="Proteomes" id="UP000252405"/>
    </source>
</evidence>
<proteinExistence type="predicted"/>
<dbReference type="NCBIfam" id="TIGR03745">
    <property type="entry name" value="conj_TIGR03745"/>
    <property type="match status" value="1"/>
</dbReference>
<dbReference type="OrthoDB" id="5784566at2"/>
<comment type="caution">
    <text evidence="3">The sequence shown here is derived from an EMBL/GenBank/DDBJ whole genome shotgun (WGS) entry which is preliminary data.</text>
</comment>
<dbReference type="InterPro" id="IPR021356">
    <property type="entry name" value="Integr_conj_element_PFL4702"/>
</dbReference>
<organism evidence="3 4">
    <name type="scientific">Billgrantia montanilacus</name>
    <dbReference type="NCBI Taxonomy" id="2282305"/>
    <lineage>
        <taxon>Bacteria</taxon>
        <taxon>Pseudomonadati</taxon>
        <taxon>Pseudomonadota</taxon>
        <taxon>Gammaproteobacteria</taxon>
        <taxon>Oceanospirillales</taxon>
        <taxon>Halomonadaceae</taxon>
        <taxon>Billgrantia</taxon>
    </lineage>
</organism>
<keyword evidence="1" id="KW-0472">Membrane</keyword>
<feature type="transmembrane region" description="Helical" evidence="1">
    <location>
        <begin position="96"/>
        <end position="115"/>
    </location>
</feature>
<evidence type="ECO:0000313" key="3">
    <source>
        <dbReference type="EMBL" id="RCV86909.1"/>
    </source>
</evidence>
<keyword evidence="2" id="KW-0732">Signal</keyword>
<feature type="signal peptide" evidence="2">
    <location>
        <begin position="1"/>
        <end position="33"/>
    </location>
</feature>
<keyword evidence="4" id="KW-1185">Reference proteome</keyword>
<sequence length="123" mass="13087">MKSSMMIRHITRAKRSLAHLVGLAMSLPAIAMAQGLPDLEEPSTGGGGLRDTIQGHMYDFGILIGLLLATAVFLVVGSASIASFKEARERETWGKFALTVVVGVVLVIAIIWLTTEAAPILMP</sequence>
<dbReference type="RefSeq" id="WP_114480534.1">
    <property type="nucleotide sequence ID" value="NZ_QPII01000019.1"/>
</dbReference>
<dbReference type="EMBL" id="QPII01000019">
    <property type="protein sequence ID" value="RCV86909.1"/>
    <property type="molecule type" value="Genomic_DNA"/>
</dbReference>
<dbReference type="Proteomes" id="UP000252405">
    <property type="component" value="Unassembled WGS sequence"/>
</dbReference>
<feature type="chain" id="PRO_5016636479" evidence="2">
    <location>
        <begin position="34"/>
        <end position="123"/>
    </location>
</feature>
<name>A0A368TQ99_9GAMM</name>
<dbReference type="Pfam" id="PF11190">
    <property type="entry name" value="DUF2976"/>
    <property type="match status" value="1"/>
</dbReference>
<dbReference type="AlphaFoldDB" id="A0A368TQ99"/>
<evidence type="ECO:0000256" key="1">
    <source>
        <dbReference type="SAM" id="Phobius"/>
    </source>
</evidence>
<gene>
    <name evidence="3" type="ORF">DU505_18945</name>
</gene>
<protein>
    <submittedName>
        <fullName evidence="3">TIGR03745 family integrating conjugative element membrane protein</fullName>
    </submittedName>
</protein>
<keyword evidence="1" id="KW-0812">Transmembrane</keyword>
<reference evidence="3 4" key="1">
    <citation type="submission" date="2018-07" db="EMBL/GenBank/DDBJ databases">
        <title>Halomonas montanilacus sp. nov., isolated from Lake Pengyan on Tibetan Plateau.</title>
        <authorList>
            <person name="Lu H."/>
            <person name="Xing P."/>
            <person name="Wu Q."/>
        </authorList>
    </citation>
    <scope>NUCLEOTIDE SEQUENCE [LARGE SCALE GENOMIC DNA]</scope>
    <source>
        <strain evidence="3 4">PYC7W</strain>
    </source>
</reference>
<feature type="transmembrane region" description="Helical" evidence="1">
    <location>
        <begin position="57"/>
        <end position="84"/>
    </location>
</feature>
<accession>A0A368TQ99</accession>
<evidence type="ECO:0000256" key="2">
    <source>
        <dbReference type="SAM" id="SignalP"/>
    </source>
</evidence>